<dbReference type="InterPro" id="IPR036866">
    <property type="entry name" value="RibonucZ/Hydroxyglut_hydro"/>
</dbReference>
<comment type="caution">
    <text evidence="1">The sequence shown here is derived from an EMBL/GenBank/DDBJ whole genome shotgun (WGS) entry which is preliminary data.</text>
</comment>
<protein>
    <submittedName>
        <fullName evidence="1">Hydrolase</fullName>
    </submittedName>
</protein>
<dbReference type="PANTHER" id="PTHR36839">
    <property type="entry name" value="METALLO-BETA-LACTAMASE FAMILY PROTEIN (AFU_ORTHOLOGUE AFUA_5G12770)"/>
    <property type="match status" value="1"/>
</dbReference>
<dbReference type="Proteomes" id="UP001610861">
    <property type="component" value="Unassembled WGS sequence"/>
</dbReference>
<reference evidence="1 2" key="1">
    <citation type="submission" date="2024-09" db="EMBL/GenBank/DDBJ databases">
        <authorList>
            <person name="Pan X."/>
        </authorList>
    </citation>
    <scope>NUCLEOTIDE SEQUENCE [LARGE SCALE GENOMIC DNA]</scope>
    <source>
        <strain evidence="1 2">B2969</strain>
    </source>
</reference>
<evidence type="ECO:0000313" key="1">
    <source>
        <dbReference type="EMBL" id="MFH8251910.1"/>
    </source>
</evidence>
<dbReference type="Gene3D" id="3.60.15.10">
    <property type="entry name" value="Ribonuclease Z/Hydroxyacylglutathione hydrolase-like"/>
    <property type="match status" value="1"/>
</dbReference>
<accession>A0ABW7QB28</accession>
<sequence>MAGSSTTTSFWICATCAVEHAERVDVCAICADDRQWVPAEGQRWTTLAELRDAGTRIELVEAEPDLWLVGSTPGVGIGQKSKLLRTDAGSLLFDPIGFLDDAGVEALQKTGPVVAIVASHPHMYGVQVEWSRALGGVPLLVAEKDREWVARPDPVIQLWSEEIEILPGVTLTQPGGHFPGSAVVHWAAGAEGKGVLLSSDTIFANPDRTSVSFMRSYPNRLPLSGAVVDRIATQVGRFAFDRLYGNFDNVIPTDAQDIVRRSADRHIAWVRGDFDDLT</sequence>
<keyword evidence="2" id="KW-1185">Reference proteome</keyword>
<dbReference type="PANTHER" id="PTHR36839:SF1">
    <property type="entry name" value="METALLO-BETA-LACTAMASE FAMILY PROTEIN (AFU_ORTHOLOGUE AFUA_5G12770)"/>
    <property type="match status" value="1"/>
</dbReference>
<name>A0ABW7QB28_9MICO</name>
<evidence type="ECO:0000313" key="2">
    <source>
        <dbReference type="Proteomes" id="UP001610861"/>
    </source>
</evidence>
<dbReference type="GO" id="GO:0016787">
    <property type="term" value="F:hydrolase activity"/>
    <property type="evidence" value="ECO:0007669"/>
    <property type="project" value="UniProtKB-KW"/>
</dbReference>
<organism evidence="1 2">
    <name type="scientific">Microbacterium alkaliflavum</name>
    <dbReference type="NCBI Taxonomy" id="3248839"/>
    <lineage>
        <taxon>Bacteria</taxon>
        <taxon>Bacillati</taxon>
        <taxon>Actinomycetota</taxon>
        <taxon>Actinomycetes</taxon>
        <taxon>Micrococcales</taxon>
        <taxon>Microbacteriaceae</taxon>
        <taxon>Microbacterium</taxon>
    </lineage>
</organism>
<gene>
    <name evidence="1" type="ORF">ACH3VR_16210</name>
</gene>
<keyword evidence="1" id="KW-0378">Hydrolase</keyword>
<dbReference type="RefSeq" id="WP_397557358.1">
    <property type="nucleotide sequence ID" value="NZ_JBIQWL010000006.1"/>
</dbReference>
<dbReference type="EMBL" id="JBIQWL010000006">
    <property type="protein sequence ID" value="MFH8251910.1"/>
    <property type="molecule type" value="Genomic_DNA"/>
</dbReference>
<proteinExistence type="predicted"/>
<dbReference type="SUPFAM" id="SSF56281">
    <property type="entry name" value="Metallo-hydrolase/oxidoreductase"/>
    <property type="match status" value="1"/>
</dbReference>